<evidence type="ECO:0000256" key="6">
    <source>
        <dbReference type="ARBA" id="ARBA00022968"/>
    </source>
</evidence>
<evidence type="ECO:0000256" key="9">
    <source>
        <dbReference type="ARBA" id="ARBA00037847"/>
    </source>
</evidence>
<evidence type="ECO:0000313" key="13">
    <source>
        <dbReference type="WBParaSite" id="ACRNAN_scaffold2907.g7087.t2"/>
    </source>
</evidence>
<dbReference type="Proteomes" id="UP000887540">
    <property type="component" value="Unplaced"/>
</dbReference>
<keyword evidence="10" id="KW-0732">Signal</keyword>
<keyword evidence="7" id="KW-1133">Transmembrane helix</keyword>
<dbReference type="GO" id="GO:0016020">
    <property type="term" value="C:membrane"/>
    <property type="evidence" value="ECO:0007669"/>
    <property type="project" value="UniProtKB-SubCell"/>
</dbReference>
<dbReference type="Pfam" id="PF02434">
    <property type="entry name" value="Fringe"/>
    <property type="match status" value="1"/>
</dbReference>
<sequence>MSILFIRWLIYFLLLKSVIEARSVNIVVLTQNFPYEIEHARMLKNSLQEQRADTGLEINTIFSHEYFEKALGTWVIWPVLRRLSVQKQDAEWTIFCEPYTKINVTNLVEFLNNYDCEQDFFISRALRDENPVIIHHFYGFDGAQLLYPDFAASVVFSKSLLKKLIEKLDVKSTSSDFTIDPKFELAKLVYELTGVSLTDSKRFCLLPDEKSPDCIATYEEPKFIAEQEFGCGSNITNDDVSFGIKTFSGFHRSRLVYVKRTWAKYAKFIEYFSDSEDPYVPTIDIGIPNTEKGHCAKTIAILKHFLEHHETANVSWVVIADDDTLLSVPRLYRLLNCMPTNKKLIIGERYGYGFSNSGNDGYDYPTGGAGMIFSRSAAKQLAESCSCPTIDSPDDMIIAAFHQAQPMDYAELYLKRIQPISFHKFEELDPYEIYMKWLHEDMPKQTVHALHESSRHTEL</sequence>
<comment type="subcellular location">
    <subcellularLocation>
        <location evidence="9">Endomembrane system</location>
        <topology evidence="9">Single-pass membrane protein</topology>
    </subcellularLocation>
    <subcellularLocation>
        <location evidence="1">Membrane</location>
        <topology evidence="1">Single-pass type II membrane protein</topology>
    </subcellularLocation>
</comment>
<dbReference type="InterPro" id="IPR003378">
    <property type="entry name" value="Fringe-like_glycosylTrfase"/>
</dbReference>
<feature type="domain" description="Fringe-like glycosyltransferase" evidence="11">
    <location>
        <begin position="234"/>
        <end position="401"/>
    </location>
</feature>
<keyword evidence="4" id="KW-0808">Transferase</keyword>
<dbReference type="Gene3D" id="3.90.550.50">
    <property type="match status" value="2"/>
</dbReference>
<evidence type="ECO:0000256" key="7">
    <source>
        <dbReference type="ARBA" id="ARBA00022989"/>
    </source>
</evidence>
<dbReference type="PANTHER" id="PTHR10811">
    <property type="entry name" value="FRINGE-RELATED"/>
    <property type="match status" value="1"/>
</dbReference>
<keyword evidence="3" id="KW-0328">Glycosyltransferase</keyword>
<reference evidence="13" key="1">
    <citation type="submission" date="2022-11" db="UniProtKB">
        <authorList>
            <consortium name="WormBaseParasite"/>
        </authorList>
    </citation>
    <scope>IDENTIFICATION</scope>
</reference>
<evidence type="ECO:0000256" key="5">
    <source>
        <dbReference type="ARBA" id="ARBA00022692"/>
    </source>
</evidence>
<evidence type="ECO:0000256" key="10">
    <source>
        <dbReference type="SAM" id="SignalP"/>
    </source>
</evidence>
<feature type="chain" id="PRO_5036873652" evidence="10">
    <location>
        <begin position="22"/>
        <end position="459"/>
    </location>
</feature>
<proteinExistence type="inferred from homology"/>
<evidence type="ECO:0000313" key="12">
    <source>
        <dbReference type="Proteomes" id="UP000887540"/>
    </source>
</evidence>
<dbReference type="GO" id="GO:0012505">
    <property type="term" value="C:endomembrane system"/>
    <property type="evidence" value="ECO:0007669"/>
    <property type="project" value="UniProtKB-SubCell"/>
</dbReference>
<evidence type="ECO:0000256" key="1">
    <source>
        <dbReference type="ARBA" id="ARBA00004606"/>
    </source>
</evidence>
<dbReference type="AlphaFoldDB" id="A0A914DMG1"/>
<keyword evidence="6" id="KW-0735">Signal-anchor</keyword>
<evidence type="ECO:0000256" key="3">
    <source>
        <dbReference type="ARBA" id="ARBA00022676"/>
    </source>
</evidence>
<accession>A0A914DMG1</accession>
<evidence type="ECO:0000259" key="11">
    <source>
        <dbReference type="Pfam" id="PF02434"/>
    </source>
</evidence>
<evidence type="ECO:0000256" key="8">
    <source>
        <dbReference type="ARBA" id="ARBA00023136"/>
    </source>
</evidence>
<keyword evidence="12" id="KW-1185">Reference proteome</keyword>
<evidence type="ECO:0000256" key="2">
    <source>
        <dbReference type="ARBA" id="ARBA00008661"/>
    </source>
</evidence>
<keyword evidence="8" id="KW-0472">Membrane</keyword>
<organism evidence="12 13">
    <name type="scientific">Acrobeloides nanus</name>
    <dbReference type="NCBI Taxonomy" id="290746"/>
    <lineage>
        <taxon>Eukaryota</taxon>
        <taxon>Metazoa</taxon>
        <taxon>Ecdysozoa</taxon>
        <taxon>Nematoda</taxon>
        <taxon>Chromadorea</taxon>
        <taxon>Rhabditida</taxon>
        <taxon>Tylenchina</taxon>
        <taxon>Cephalobomorpha</taxon>
        <taxon>Cephaloboidea</taxon>
        <taxon>Cephalobidae</taxon>
        <taxon>Acrobeloides</taxon>
    </lineage>
</organism>
<evidence type="ECO:0000256" key="4">
    <source>
        <dbReference type="ARBA" id="ARBA00022679"/>
    </source>
</evidence>
<comment type="similarity">
    <text evidence="2">Belongs to the glycosyltransferase 31 family.</text>
</comment>
<dbReference type="GO" id="GO:0016757">
    <property type="term" value="F:glycosyltransferase activity"/>
    <property type="evidence" value="ECO:0007669"/>
    <property type="project" value="UniProtKB-KW"/>
</dbReference>
<protein>
    <submittedName>
        <fullName evidence="13">Beta-1,3-glucosyltransferase</fullName>
    </submittedName>
</protein>
<feature type="signal peptide" evidence="10">
    <location>
        <begin position="1"/>
        <end position="21"/>
    </location>
</feature>
<dbReference type="WBParaSite" id="ACRNAN_scaffold2907.g7087.t2">
    <property type="protein sequence ID" value="ACRNAN_scaffold2907.g7087.t2"/>
    <property type="gene ID" value="ACRNAN_scaffold2907.g7087"/>
</dbReference>
<name>A0A914DMG1_9BILA</name>
<keyword evidence="5" id="KW-0812">Transmembrane</keyword>